<evidence type="ECO:0000256" key="3">
    <source>
        <dbReference type="ARBA" id="ARBA00022448"/>
    </source>
</evidence>
<dbReference type="PANTHER" id="PTHR30532:SF28">
    <property type="entry name" value="PETROBACTIN-BINDING PROTEIN YCLQ"/>
    <property type="match status" value="1"/>
</dbReference>
<proteinExistence type="inferred from homology"/>
<dbReference type="InterPro" id="IPR002491">
    <property type="entry name" value="ABC_transptr_periplasmic_BD"/>
</dbReference>
<comment type="subcellular location">
    <subcellularLocation>
        <location evidence="1">Cell membrane</location>
        <topology evidence="1">Lipid-anchor</topology>
    </subcellularLocation>
</comment>
<comment type="similarity">
    <text evidence="2">Belongs to the bacterial solute-binding protein 8 family.</text>
</comment>
<dbReference type="PANTHER" id="PTHR30532">
    <property type="entry name" value="IRON III DICITRATE-BINDING PERIPLASMIC PROTEIN"/>
    <property type="match status" value="1"/>
</dbReference>
<evidence type="ECO:0000256" key="1">
    <source>
        <dbReference type="ARBA" id="ARBA00004193"/>
    </source>
</evidence>
<dbReference type="GO" id="GO:0005886">
    <property type="term" value="C:plasma membrane"/>
    <property type="evidence" value="ECO:0007669"/>
    <property type="project" value="UniProtKB-SubCell"/>
</dbReference>
<dbReference type="PROSITE" id="PS50983">
    <property type="entry name" value="FE_B12_PBP"/>
    <property type="match status" value="1"/>
</dbReference>
<keyword evidence="3" id="KW-0813">Transport</keyword>
<keyword evidence="8" id="KW-1185">Reference proteome</keyword>
<dbReference type="Gene3D" id="3.40.50.1980">
    <property type="entry name" value="Nitrogenase molybdenum iron protein domain"/>
    <property type="match status" value="2"/>
</dbReference>
<sequence length="320" mass="35160">MTKKLAMLISVFILAIVTAACGSKDNTSDDAAAASEDTETNQEEITITHELGETDVPVNPEKVVVFDFGTLDTLEKLGVEVAAVPQENLPSYLAKYEDSAYENVGTLFEPDFEKLSEMEPDLIIISGRTSEAYDELNDLAPTIHMGVDTTRYMDSFKENVTTLGEIFSKETEVENELAHIEADIEALHEKASASGKNSLVILTNDGSINAYGPGSRFGLIHDVFGFTPVDEKIESSTHGQNIAYEYLVEKDPDYLFVVDRNKVTGGEYSAEKTLENELVKNTKAYSEDNIVYLNPDYWYLSGGGLISVSEMVNEVSASIE</sequence>
<evidence type="ECO:0000256" key="2">
    <source>
        <dbReference type="ARBA" id="ARBA00008814"/>
    </source>
</evidence>
<feature type="chain" id="PRO_5038946453" evidence="5">
    <location>
        <begin position="20"/>
        <end position="320"/>
    </location>
</feature>
<dbReference type="OrthoDB" id="63946at2"/>
<evidence type="ECO:0000256" key="4">
    <source>
        <dbReference type="ARBA" id="ARBA00022729"/>
    </source>
</evidence>
<dbReference type="STRING" id="407036.SAMN05216243_1837"/>
<feature type="signal peptide" evidence="5">
    <location>
        <begin position="1"/>
        <end position="19"/>
    </location>
</feature>
<evidence type="ECO:0000313" key="8">
    <source>
        <dbReference type="Proteomes" id="UP000198694"/>
    </source>
</evidence>
<dbReference type="InterPro" id="IPR033870">
    <property type="entry name" value="FatB"/>
</dbReference>
<dbReference type="GO" id="GO:0030288">
    <property type="term" value="C:outer membrane-bounded periplasmic space"/>
    <property type="evidence" value="ECO:0007669"/>
    <property type="project" value="TreeGrafter"/>
</dbReference>
<dbReference type="InterPro" id="IPR051313">
    <property type="entry name" value="Bact_iron-sidero_bind"/>
</dbReference>
<evidence type="ECO:0000256" key="5">
    <source>
        <dbReference type="SAM" id="SignalP"/>
    </source>
</evidence>
<protein>
    <submittedName>
        <fullName evidence="7">Iron complex transport system substrate-binding protein</fullName>
    </submittedName>
</protein>
<dbReference type="GO" id="GO:1901678">
    <property type="term" value="P:iron coordination entity transport"/>
    <property type="evidence" value="ECO:0007669"/>
    <property type="project" value="UniProtKB-ARBA"/>
</dbReference>
<feature type="domain" description="Fe/B12 periplasmic-binding" evidence="6">
    <location>
        <begin position="62"/>
        <end position="320"/>
    </location>
</feature>
<dbReference type="PROSITE" id="PS51257">
    <property type="entry name" value="PROKAR_LIPOPROTEIN"/>
    <property type="match status" value="1"/>
</dbReference>
<evidence type="ECO:0000313" key="7">
    <source>
        <dbReference type="EMBL" id="SDK06471.1"/>
    </source>
</evidence>
<dbReference type="Proteomes" id="UP000198694">
    <property type="component" value="Unassembled WGS sequence"/>
</dbReference>
<gene>
    <name evidence="7" type="ORF">SAMN05216243_1837</name>
</gene>
<dbReference type="RefSeq" id="WP_093213260.1">
    <property type="nucleotide sequence ID" value="NZ_FNFL01000002.1"/>
</dbReference>
<dbReference type="SUPFAM" id="SSF53807">
    <property type="entry name" value="Helical backbone' metal receptor"/>
    <property type="match status" value="1"/>
</dbReference>
<reference evidence="7 8" key="1">
    <citation type="submission" date="2016-10" db="EMBL/GenBank/DDBJ databases">
        <authorList>
            <person name="de Groot N.N."/>
        </authorList>
    </citation>
    <scope>NUCLEOTIDE SEQUENCE [LARGE SCALE GENOMIC DNA]</scope>
    <source>
        <strain evidence="7 8">CGMCC 1.6502</strain>
    </source>
</reference>
<accession>A0A1G8YUJ6</accession>
<name>A0A1G8YUJ6_9BACI</name>
<evidence type="ECO:0000259" key="6">
    <source>
        <dbReference type="PROSITE" id="PS50983"/>
    </source>
</evidence>
<organism evidence="7 8">
    <name type="scientific">Sediminibacillus albus</name>
    <dbReference type="NCBI Taxonomy" id="407036"/>
    <lineage>
        <taxon>Bacteria</taxon>
        <taxon>Bacillati</taxon>
        <taxon>Bacillota</taxon>
        <taxon>Bacilli</taxon>
        <taxon>Bacillales</taxon>
        <taxon>Bacillaceae</taxon>
        <taxon>Sediminibacillus</taxon>
    </lineage>
</organism>
<dbReference type="EMBL" id="FNFL01000002">
    <property type="protein sequence ID" value="SDK06471.1"/>
    <property type="molecule type" value="Genomic_DNA"/>
</dbReference>
<keyword evidence="4 5" id="KW-0732">Signal</keyword>
<dbReference type="AlphaFoldDB" id="A0A1G8YUJ6"/>
<dbReference type="Pfam" id="PF01497">
    <property type="entry name" value="Peripla_BP_2"/>
    <property type="match status" value="1"/>
</dbReference>
<dbReference type="CDD" id="cd01140">
    <property type="entry name" value="FatB"/>
    <property type="match status" value="1"/>
</dbReference>